<protein>
    <submittedName>
        <fullName evidence="7">Zinc transport system substrate-binding protein</fullName>
    </submittedName>
</protein>
<keyword evidence="3 6" id="KW-0732">Signal</keyword>
<comment type="caution">
    <text evidence="7">The sequence shown here is derived from an EMBL/GenBank/DDBJ whole genome shotgun (WGS) entry which is preliminary data.</text>
</comment>
<comment type="similarity">
    <text evidence="1 4">Belongs to the bacterial solute-binding protein 9 family.</text>
</comment>
<dbReference type="PRINTS" id="PR00690">
    <property type="entry name" value="ADHESNFAMILY"/>
</dbReference>
<evidence type="ECO:0000256" key="4">
    <source>
        <dbReference type="RuleBase" id="RU003512"/>
    </source>
</evidence>
<dbReference type="InterPro" id="IPR006128">
    <property type="entry name" value="Lipoprotein_PsaA-like"/>
</dbReference>
<dbReference type="GO" id="GO:0046872">
    <property type="term" value="F:metal ion binding"/>
    <property type="evidence" value="ECO:0007669"/>
    <property type="project" value="InterPro"/>
</dbReference>
<dbReference type="RefSeq" id="WP_184786995.1">
    <property type="nucleotide sequence ID" value="NZ_BONT01000044.1"/>
</dbReference>
<dbReference type="InterPro" id="IPR050492">
    <property type="entry name" value="Bact_metal-bind_prot9"/>
</dbReference>
<evidence type="ECO:0000256" key="2">
    <source>
        <dbReference type="ARBA" id="ARBA00022448"/>
    </source>
</evidence>
<evidence type="ECO:0000256" key="5">
    <source>
        <dbReference type="SAM" id="MobiDB-lite"/>
    </source>
</evidence>
<gene>
    <name evidence="7" type="ORF">HNR73_001954</name>
</gene>
<keyword evidence="2 4" id="KW-0813">Transport</keyword>
<dbReference type="Gene3D" id="3.40.50.1980">
    <property type="entry name" value="Nitrogenase molybdenum iron protein domain"/>
    <property type="match status" value="2"/>
</dbReference>
<dbReference type="GO" id="GO:0007155">
    <property type="term" value="P:cell adhesion"/>
    <property type="evidence" value="ECO:0007669"/>
    <property type="project" value="InterPro"/>
</dbReference>
<dbReference type="AlphaFoldDB" id="A0A841FE51"/>
<dbReference type="EMBL" id="JACHGT010000004">
    <property type="protein sequence ID" value="MBB6034104.1"/>
    <property type="molecule type" value="Genomic_DNA"/>
</dbReference>
<dbReference type="InterPro" id="IPR006127">
    <property type="entry name" value="ZnuA-like"/>
</dbReference>
<dbReference type="GO" id="GO:0030001">
    <property type="term" value="P:metal ion transport"/>
    <property type="evidence" value="ECO:0007669"/>
    <property type="project" value="InterPro"/>
</dbReference>
<organism evidence="7 8">
    <name type="scientific">Phytomonospora endophytica</name>
    <dbReference type="NCBI Taxonomy" id="714109"/>
    <lineage>
        <taxon>Bacteria</taxon>
        <taxon>Bacillati</taxon>
        <taxon>Actinomycetota</taxon>
        <taxon>Actinomycetes</taxon>
        <taxon>Micromonosporales</taxon>
        <taxon>Micromonosporaceae</taxon>
        <taxon>Phytomonospora</taxon>
    </lineage>
</organism>
<dbReference type="PANTHER" id="PTHR42953:SF3">
    <property type="entry name" value="HIGH-AFFINITY ZINC UPTAKE SYSTEM PROTEIN ZNUA"/>
    <property type="match status" value="1"/>
</dbReference>
<dbReference type="InterPro" id="IPR006129">
    <property type="entry name" value="AdhesinB"/>
</dbReference>
<name>A0A841FE51_9ACTN</name>
<evidence type="ECO:0000256" key="3">
    <source>
        <dbReference type="ARBA" id="ARBA00022729"/>
    </source>
</evidence>
<evidence type="ECO:0000313" key="7">
    <source>
        <dbReference type="EMBL" id="MBB6034104.1"/>
    </source>
</evidence>
<evidence type="ECO:0000256" key="6">
    <source>
        <dbReference type="SAM" id="SignalP"/>
    </source>
</evidence>
<keyword evidence="8" id="KW-1185">Reference proteome</keyword>
<dbReference type="PANTHER" id="PTHR42953">
    <property type="entry name" value="HIGH-AFFINITY ZINC UPTAKE SYSTEM PROTEIN ZNUA-RELATED"/>
    <property type="match status" value="1"/>
</dbReference>
<evidence type="ECO:0000256" key="1">
    <source>
        <dbReference type="ARBA" id="ARBA00011028"/>
    </source>
</evidence>
<feature type="compositionally biased region" description="Basic and acidic residues" evidence="5">
    <location>
        <begin position="131"/>
        <end position="150"/>
    </location>
</feature>
<accession>A0A841FE51</accession>
<feature type="region of interest" description="Disordered" evidence="5">
    <location>
        <begin position="131"/>
        <end position="152"/>
    </location>
</feature>
<sequence length="320" mass="33107">MRQSPLKVAGVALLATGALALAACGAKGGGGATAPDPDANPNASVEAVAAFYPLQFVTKKVGGEHVNVANLTAPGVEPHDLELSPQQVADLTESDLVVYLHGFQPAVDEAVDQQAADKALDAATATTLEDHGAHEHEEGEGDHAHEDTGLDPHIWLDPTRLAAVADQVAAKLSAIDPDHAQAYADNAAALHGDLASLDGEYTGALSTCQRKEVVTSHAAFGYLTERYGLEQVAISGLSPEGEPSPGRISEVAAFAKEHGVTTIFFETLVSPDVAQTLATEVGAQAKVLDPIEGLAADYDGDYFTVMRTNLTALQEALGCG</sequence>
<dbReference type="PRINTS" id="PR00691">
    <property type="entry name" value="ADHESINB"/>
</dbReference>
<dbReference type="Proteomes" id="UP000548476">
    <property type="component" value="Unassembled WGS sequence"/>
</dbReference>
<evidence type="ECO:0000313" key="8">
    <source>
        <dbReference type="Proteomes" id="UP000548476"/>
    </source>
</evidence>
<proteinExistence type="inferred from homology"/>
<dbReference type="PROSITE" id="PS51257">
    <property type="entry name" value="PROKAR_LIPOPROTEIN"/>
    <property type="match status" value="1"/>
</dbReference>
<dbReference type="SUPFAM" id="SSF53807">
    <property type="entry name" value="Helical backbone' metal receptor"/>
    <property type="match status" value="1"/>
</dbReference>
<feature type="chain" id="PRO_5039013939" evidence="6">
    <location>
        <begin position="23"/>
        <end position="320"/>
    </location>
</feature>
<dbReference type="Pfam" id="PF01297">
    <property type="entry name" value="ZnuA"/>
    <property type="match status" value="1"/>
</dbReference>
<reference evidence="7 8" key="1">
    <citation type="submission" date="2020-08" db="EMBL/GenBank/DDBJ databases">
        <title>Genomic Encyclopedia of Type Strains, Phase IV (KMG-IV): sequencing the most valuable type-strain genomes for metagenomic binning, comparative biology and taxonomic classification.</title>
        <authorList>
            <person name="Goeker M."/>
        </authorList>
    </citation>
    <scope>NUCLEOTIDE SEQUENCE [LARGE SCALE GENOMIC DNA]</scope>
    <source>
        <strain evidence="7 8">YIM 65646</strain>
    </source>
</reference>
<feature type="signal peptide" evidence="6">
    <location>
        <begin position="1"/>
        <end position="22"/>
    </location>
</feature>